<proteinExistence type="predicted"/>
<evidence type="ECO:0000259" key="3">
    <source>
        <dbReference type="PROSITE" id="PS50883"/>
    </source>
</evidence>
<reference evidence="4 5" key="1">
    <citation type="submission" date="2016-11" db="EMBL/GenBank/DDBJ databases">
        <authorList>
            <person name="Jaros S."/>
            <person name="Januszkiewicz K."/>
            <person name="Wedrychowicz H."/>
        </authorList>
    </citation>
    <scope>NUCLEOTIDE SEQUENCE [LARGE SCALE GENOMIC DNA]</scope>
    <source>
        <strain evidence="4 5">ATCC 23634</strain>
    </source>
</reference>
<dbReference type="Gene3D" id="3.20.20.450">
    <property type="entry name" value="EAL domain"/>
    <property type="match status" value="1"/>
</dbReference>
<dbReference type="InterPro" id="IPR050706">
    <property type="entry name" value="Cyclic-di-GMP_PDE-like"/>
</dbReference>
<dbReference type="GO" id="GO:0000160">
    <property type="term" value="P:phosphorelay signal transduction system"/>
    <property type="evidence" value="ECO:0007669"/>
    <property type="project" value="InterPro"/>
</dbReference>
<dbReference type="SMART" id="SM00052">
    <property type="entry name" value="EAL"/>
    <property type="match status" value="1"/>
</dbReference>
<evidence type="ECO:0000259" key="2">
    <source>
        <dbReference type="PROSITE" id="PS50110"/>
    </source>
</evidence>
<name>A0A1K2HZ59_9HYPH</name>
<gene>
    <name evidence="4" type="ORF">SAMN02983003_2574</name>
</gene>
<dbReference type="SUPFAM" id="SSF141868">
    <property type="entry name" value="EAL domain-like"/>
    <property type="match status" value="1"/>
</dbReference>
<dbReference type="PANTHER" id="PTHR33121:SF70">
    <property type="entry name" value="SIGNALING PROTEIN YKOW"/>
    <property type="match status" value="1"/>
</dbReference>
<dbReference type="PROSITE" id="PS50883">
    <property type="entry name" value="EAL"/>
    <property type="match status" value="1"/>
</dbReference>
<dbReference type="InterPro" id="IPR001789">
    <property type="entry name" value="Sig_transdc_resp-reg_receiver"/>
</dbReference>
<evidence type="ECO:0000313" key="5">
    <source>
        <dbReference type="Proteomes" id="UP000183447"/>
    </source>
</evidence>
<sequence>MKVVIFEDNSELADEMRTALTSASLDVSIADLNDVKGWRGELRADLVICDLDLDRWSYVDVINSVDPACRPTVVFISGRGQDLLSSAAVYTKSLSVEVVGLLAKPFSILHLNKIVESLALQGASRGSVVAPIGHVGGSTSQVQRYSTPFAAQPIYRSSDLLCVGAEVLLWRVEERSEEATGSESVLNNRLASNAVRLWDNIFFSQIAGIHDILTSYKDTLDAEFFVSVNMPWHIVTDATLFSRLTDFCSKQTFVEGIVLEVNEAEVGKIDASSMAAFSRLRLSGFGLALDDVGAGDAGLRSVSQLPATHLKLDKSLLHGARLGGKGAAVLEGMIAFGQKAGCKVVVEGIERASDLQLARFLGADYLQGYFLSGKIAWDLAIRNVVQSRRDGQ</sequence>
<dbReference type="AlphaFoldDB" id="A0A1K2HZ59"/>
<dbReference type="OrthoDB" id="9814202at2"/>
<dbReference type="CDD" id="cd01948">
    <property type="entry name" value="EAL"/>
    <property type="match status" value="1"/>
</dbReference>
<evidence type="ECO:0000313" key="4">
    <source>
        <dbReference type="EMBL" id="SFZ85410.1"/>
    </source>
</evidence>
<organism evidence="4 5">
    <name type="scientific">Devosia enhydra</name>
    <dbReference type="NCBI Taxonomy" id="665118"/>
    <lineage>
        <taxon>Bacteria</taxon>
        <taxon>Pseudomonadati</taxon>
        <taxon>Pseudomonadota</taxon>
        <taxon>Alphaproteobacteria</taxon>
        <taxon>Hyphomicrobiales</taxon>
        <taxon>Devosiaceae</taxon>
        <taxon>Devosia</taxon>
    </lineage>
</organism>
<dbReference type="PROSITE" id="PS50110">
    <property type="entry name" value="RESPONSE_REGULATORY"/>
    <property type="match status" value="1"/>
</dbReference>
<dbReference type="InterPro" id="IPR001633">
    <property type="entry name" value="EAL_dom"/>
</dbReference>
<dbReference type="Proteomes" id="UP000183447">
    <property type="component" value="Unassembled WGS sequence"/>
</dbReference>
<dbReference type="RefSeq" id="WP_072343596.1">
    <property type="nucleotide sequence ID" value="NZ_FPKU01000002.1"/>
</dbReference>
<dbReference type="SUPFAM" id="SSF52172">
    <property type="entry name" value="CheY-like"/>
    <property type="match status" value="1"/>
</dbReference>
<evidence type="ECO:0000256" key="1">
    <source>
        <dbReference type="PROSITE-ProRule" id="PRU00169"/>
    </source>
</evidence>
<dbReference type="Pfam" id="PF00563">
    <property type="entry name" value="EAL"/>
    <property type="match status" value="1"/>
</dbReference>
<feature type="domain" description="EAL" evidence="3">
    <location>
        <begin position="131"/>
        <end position="388"/>
    </location>
</feature>
<dbReference type="Gene3D" id="3.40.50.2300">
    <property type="match status" value="1"/>
</dbReference>
<dbReference type="STRING" id="665118.SAMN02983003_2574"/>
<protein>
    <submittedName>
        <fullName evidence="4">EAL domain, c-di-GMP-specific phosphodiesterase class I (Or its enzymatically inactive variant)</fullName>
    </submittedName>
</protein>
<feature type="domain" description="Response regulatory" evidence="2">
    <location>
        <begin position="2"/>
        <end position="119"/>
    </location>
</feature>
<dbReference type="EMBL" id="FPKU01000002">
    <property type="protein sequence ID" value="SFZ85410.1"/>
    <property type="molecule type" value="Genomic_DNA"/>
</dbReference>
<dbReference type="GO" id="GO:0071111">
    <property type="term" value="F:cyclic-guanylate-specific phosphodiesterase activity"/>
    <property type="evidence" value="ECO:0007669"/>
    <property type="project" value="InterPro"/>
</dbReference>
<dbReference type="PANTHER" id="PTHR33121">
    <property type="entry name" value="CYCLIC DI-GMP PHOSPHODIESTERASE PDEF"/>
    <property type="match status" value="1"/>
</dbReference>
<accession>A0A1K2HZ59</accession>
<keyword evidence="5" id="KW-1185">Reference proteome</keyword>
<keyword evidence="1" id="KW-0597">Phosphoprotein</keyword>
<dbReference type="InterPro" id="IPR035919">
    <property type="entry name" value="EAL_sf"/>
</dbReference>
<dbReference type="InterPro" id="IPR011006">
    <property type="entry name" value="CheY-like_superfamily"/>
</dbReference>
<feature type="modified residue" description="4-aspartylphosphate" evidence="1">
    <location>
        <position position="50"/>
    </location>
</feature>